<comment type="similarity">
    <text evidence="6">Belongs to the ABC-2 integral membrane protein family.</text>
</comment>
<name>A0ABW8A9P5_9ACTN</name>
<evidence type="ECO:0000313" key="8">
    <source>
        <dbReference type="EMBL" id="MFI7443481.1"/>
    </source>
</evidence>
<keyword evidence="5" id="KW-0046">Antibiotic resistance</keyword>
<dbReference type="InterPro" id="IPR000412">
    <property type="entry name" value="ABC_2_transport"/>
</dbReference>
<evidence type="ECO:0000256" key="2">
    <source>
        <dbReference type="ARBA" id="ARBA00022692"/>
    </source>
</evidence>
<dbReference type="InterPro" id="IPR013525">
    <property type="entry name" value="ABC2_TM"/>
</dbReference>
<dbReference type="PROSITE" id="PS51012">
    <property type="entry name" value="ABC_TM2"/>
    <property type="match status" value="1"/>
</dbReference>
<keyword evidence="9" id="KW-1185">Reference proteome</keyword>
<protein>
    <recommendedName>
        <fullName evidence="6">Transport permease protein</fullName>
    </recommendedName>
</protein>
<organism evidence="8 9">
    <name type="scientific">Nonomuraea indica</name>
    <dbReference type="NCBI Taxonomy" id="1581193"/>
    <lineage>
        <taxon>Bacteria</taxon>
        <taxon>Bacillati</taxon>
        <taxon>Actinomycetota</taxon>
        <taxon>Actinomycetes</taxon>
        <taxon>Streptosporangiales</taxon>
        <taxon>Streptosporangiaceae</taxon>
        <taxon>Nonomuraea</taxon>
    </lineage>
</organism>
<feature type="transmembrane region" description="Helical" evidence="6">
    <location>
        <begin position="156"/>
        <end position="176"/>
    </location>
</feature>
<keyword evidence="4 6" id="KW-0472">Membrane</keyword>
<dbReference type="PIRSF" id="PIRSF006648">
    <property type="entry name" value="DrrB"/>
    <property type="match status" value="1"/>
</dbReference>
<dbReference type="InterPro" id="IPR051784">
    <property type="entry name" value="Nod_factor_ABC_transporter"/>
</dbReference>
<feature type="transmembrane region" description="Helical" evidence="6">
    <location>
        <begin position="252"/>
        <end position="279"/>
    </location>
</feature>
<feature type="transmembrane region" description="Helical" evidence="6">
    <location>
        <begin position="119"/>
        <end position="144"/>
    </location>
</feature>
<dbReference type="EMBL" id="JBITMB010000006">
    <property type="protein sequence ID" value="MFI7443481.1"/>
    <property type="molecule type" value="Genomic_DNA"/>
</dbReference>
<proteinExistence type="inferred from homology"/>
<evidence type="ECO:0000256" key="5">
    <source>
        <dbReference type="ARBA" id="ARBA00023251"/>
    </source>
</evidence>
<keyword evidence="3 6" id="KW-1133">Transmembrane helix</keyword>
<comment type="subcellular location">
    <subcellularLocation>
        <location evidence="6">Cell membrane</location>
        <topology evidence="6">Multi-pass membrane protein</topology>
    </subcellularLocation>
    <subcellularLocation>
        <location evidence="1">Membrane</location>
        <topology evidence="1">Multi-pass membrane protein</topology>
    </subcellularLocation>
</comment>
<dbReference type="PANTHER" id="PTHR43229">
    <property type="entry name" value="NODULATION PROTEIN J"/>
    <property type="match status" value="1"/>
</dbReference>
<gene>
    <name evidence="8" type="ORF">ACIBP5_26220</name>
</gene>
<feature type="transmembrane region" description="Helical" evidence="6">
    <location>
        <begin position="41"/>
        <end position="63"/>
    </location>
</feature>
<dbReference type="Pfam" id="PF01061">
    <property type="entry name" value="ABC2_membrane"/>
    <property type="match status" value="1"/>
</dbReference>
<dbReference type="InterPro" id="IPR047817">
    <property type="entry name" value="ABC2_TM_bact-type"/>
</dbReference>
<keyword evidence="6" id="KW-0813">Transport</keyword>
<evidence type="ECO:0000259" key="7">
    <source>
        <dbReference type="PROSITE" id="PS51012"/>
    </source>
</evidence>
<keyword evidence="6" id="KW-1003">Cell membrane</keyword>
<dbReference type="RefSeq" id="WP_101788011.1">
    <property type="nucleotide sequence ID" value="NZ_JBITMB010000006.1"/>
</dbReference>
<dbReference type="PRINTS" id="PR00164">
    <property type="entry name" value="ABC2TRNSPORT"/>
</dbReference>
<evidence type="ECO:0000256" key="6">
    <source>
        <dbReference type="RuleBase" id="RU361157"/>
    </source>
</evidence>
<feature type="transmembrane region" description="Helical" evidence="6">
    <location>
        <begin position="75"/>
        <end position="98"/>
    </location>
</feature>
<reference evidence="8 9" key="1">
    <citation type="submission" date="2024-10" db="EMBL/GenBank/DDBJ databases">
        <title>The Natural Products Discovery Center: Release of the First 8490 Sequenced Strains for Exploring Actinobacteria Biosynthetic Diversity.</title>
        <authorList>
            <person name="Kalkreuter E."/>
            <person name="Kautsar S.A."/>
            <person name="Yang D."/>
            <person name="Bader C.D."/>
            <person name="Teijaro C.N."/>
            <person name="Fluegel L."/>
            <person name="Davis C.M."/>
            <person name="Simpson J.R."/>
            <person name="Lauterbach L."/>
            <person name="Steele A.D."/>
            <person name="Gui C."/>
            <person name="Meng S."/>
            <person name="Li G."/>
            <person name="Viehrig K."/>
            <person name="Ye F."/>
            <person name="Su P."/>
            <person name="Kiefer A.F."/>
            <person name="Nichols A."/>
            <person name="Cepeda A.J."/>
            <person name="Yan W."/>
            <person name="Fan B."/>
            <person name="Jiang Y."/>
            <person name="Adhikari A."/>
            <person name="Zheng C.-J."/>
            <person name="Schuster L."/>
            <person name="Cowan T.M."/>
            <person name="Smanski M.J."/>
            <person name="Chevrette M.G."/>
            <person name="De Carvalho L.P.S."/>
            <person name="Shen B."/>
        </authorList>
    </citation>
    <scope>NUCLEOTIDE SEQUENCE [LARGE SCALE GENOMIC DNA]</scope>
    <source>
        <strain evidence="8 9">NPDC049503</strain>
    </source>
</reference>
<accession>A0ABW8A9P5</accession>
<dbReference type="PANTHER" id="PTHR43229:SF2">
    <property type="entry name" value="NODULATION PROTEIN J"/>
    <property type="match status" value="1"/>
</dbReference>
<comment type="caution">
    <text evidence="8">The sequence shown here is derived from an EMBL/GenBank/DDBJ whole genome shotgun (WGS) entry which is preliminary data.</text>
</comment>
<evidence type="ECO:0000256" key="3">
    <source>
        <dbReference type="ARBA" id="ARBA00022989"/>
    </source>
</evidence>
<keyword evidence="2 6" id="KW-0812">Transmembrane</keyword>
<evidence type="ECO:0000313" key="9">
    <source>
        <dbReference type="Proteomes" id="UP001612928"/>
    </source>
</evidence>
<evidence type="ECO:0000256" key="4">
    <source>
        <dbReference type="ARBA" id="ARBA00023136"/>
    </source>
</evidence>
<evidence type="ECO:0000256" key="1">
    <source>
        <dbReference type="ARBA" id="ARBA00004141"/>
    </source>
</evidence>
<feature type="transmembrane region" description="Helical" evidence="6">
    <location>
        <begin position="183"/>
        <end position="203"/>
    </location>
</feature>
<dbReference type="Proteomes" id="UP001612928">
    <property type="component" value="Unassembled WGS sequence"/>
</dbReference>
<sequence>MAVRTVVEAPDSRRGAGQSLRVIRVVLQRDLIRFAHDVSRAVAMFLQAVLWLFVVGGGFGGLMPAGAGGIRLETAIFPGVVAMTVIVTSISSASSVVWDREFGFLREMLVAPVSRTSIVAGKVLSGTLLSAVQGAVLLLLAGLAGVPYHPLLMLELLALMTLAAFTLSAFGIMIATRVKGLESYLGVSQLAVMPLVFLSGALFPVGNLPGWLSALSLVNPLTYAVDPMRQAVFAYVDAPASVRLMFNPGISWFGWTVPVALEIALVGGAGALFAGLAVARFRKVG</sequence>
<feature type="domain" description="ABC transmembrane type-2" evidence="7">
    <location>
        <begin position="39"/>
        <end position="284"/>
    </location>
</feature>